<evidence type="ECO:0000256" key="3">
    <source>
        <dbReference type="ARBA" id="ARBA00022670"/>
    </source>
</evidence>
<dbReference type="GO" id="GO:0008233">
    <property type="term" value="F:peptidase activity"/>
    <property type="evidence" value="ECO:0007669"/>
    <property type="project" value="UniProtKB-KW"/>
</dbReference>
<keyword evidence="1" id="KW-1003">Cell membrane</keyword>
<dbReference type="Pfam" id="PF04647">
    <property type="entry name" value="AgrB"/>
    <property type="match status" value="1"/>
</dbReference>
<evidence type="ECO:0000256" key="8">
    <source>
        <dbReference type="SAM" id="Phobius"/>
    </source>
</evidence>
<feature type="transmembrane region" description="Helical" evidence="8">
    <location>
        <begin position="34"/>
        <end position="67"/>
    </location>
</feature>
<evidence type="ECO:0000256" key="2">
    <source>
        <dbReference type="ARBA" id="ARBA00022654"/>
    </source>
</evidence>
<keyword evidence="7 8" id="KW-0472">Membrane</keyword>
<feature type="transmembrane region" description="Helical" evidence="8">
    <location>
        <begin position="79"/>
        <end position="96"/>
    </location>
</feature>
<evidence type="ECO:0000313" key="9">
    <source>
        <dbReference type="EMBL" id="WEK54328.1"/>
    </source>
</evidence>
<gene>
    <name evidence="9" type="ORF">P0Y55_17615</name>
</gene>
<evidence type="ECO:0000313" key="10">
    <source>
        <dbReference type="Proteomes" id="UP001178662"/>
    </source>
</evidence>
<feature type="transmembrane region" description="Helical" evidence="8">
    <location>
        <begin position="102"/>
        <end position="118"/>
    </location>
</feature>
<keyword evidence="4 8" id="KW-0812">Transmembrane</keyword>
<dbReference type="GO" id="GO:0016020">
    <property type="term" value="C:membrane"/>
    <property type="evidence" value="ECO:0007669"/>
    <property type="project" value="InterPro"/>
</dbReference>
<dbReference type="GO" id="GO:0009372">
    <property type="term" value="P:quorum sensing"/>
    <property type="evidence" value="ECO:0007669"/>
    <property type="project" value="UniProtKB-KW"/>
</dbReference>
<evidence type="ECO:0000256" key="4">
    <source>
        <dbReference type="ARBA" id="ARBA00022692"/>
    </source>
</evidence>
<evidence type="ECO:0000256" key="6">
    <source>
        <dbReference type="ARBA" id="ARBA00022989"/>
    </source>
</evidence>
<name>A0AA95EVS4_9BACL</name>
<dbReference type="AlphaFoldDB" id="A0AA95EVS4"/>
<keyword evidence="3" id="KW-0645">Protease</keyword>
<protein>
    <submittedName>
        <fullName evidence="9">Accessory gene regulator B family protein</fullName>
    </submittedName>
</protein>
<proteinExistence type="predicted"/>
<keyword evidence="5" id="KW-0378">Hydrolase</keyword>
<organism evidence="9 10">
    <name type="scientific">Candidatus Cohnella colombiensis</name>
    <dbReference type="NCBI Taxonomy" id="3121368"/>
    <lineage>
        <taxon>Bacteria</taxon>
        <taxon>Bacillati</taxon>
        <taxon>Bacillota</taxon>
        <taxon>Bacilli</taxon>
        <taxon>Bacillales</taxon>
        <taxon>Paenibacillaceae</taxon>
        <taxon>Cohnella</taxon>
    </lineage>
</organism>
<dbReference type="SMART" id="SM00793">
    <property type="entry name" value="AgrB"/>
    <property type="match status" value="1"/>
</dbReference>
<sequence>MIETISSKMAHSIKRANPEHPASFEVLKYALASVINLVGTVLLAVLLAILLDHVVGTLVALVSFGMLRSVSGGYHMNSSVHCMIVTALAANAIPYIQLSSTVILIMTVVSVILAMLFAPSNIEKSSRIPARYYPLLKLIATLIISSNLLFNSSVAATCFLLQSSFLIPFSKKRR</sequence>
<dbReference type="GO" id="GO:0006508">
    <property type="term" value="P:proteolysis"/>
    <property type="evidence" value="ECO:0007669"/>
    <property type="project" value="UniProtKB-KW"/>
</dbReference>
<keyword evidence="6 8" id="KW-1133">Transmembrane helix</keyword>
<accession>A0AA95EVS4</accession>
<dbReference type="EMBL" id="CP119317">
    <property type="protein sequence ID" value="WEK54328.1"/>
    <property type="molecule type" value="Genomic_DNA"/>
</dbReference>
<evidence type="ECO:0000256" key="1">
    <source>
        <dbReference type="ARBA" id="ARBA00022475"/>
    </source>
</evidence>
<keyword evidence="10" id="KW-1185">Reference proteome</keyword>
<keyword evidence="2" id="KW-0673">Quorum sensing</keyword>
<evidence type="ECO:0000256" key="7">
    <source>
        <dbReference type="ARBA" id="ARBA00023136"/>
    </source>
</evidence>
<dbReference type="Proteomes" id="UP001178662">
    <property type="component" value="Chromosome"/>
</dbReference>
<reference evidence="9" key="1">
    <citation type="submission" date="2023-03" db="EMBL/GenBank/DDBJ databases">
        <title>Andean soil-derived lignocellulolytic bacterial consortium as a source of novel taxa and putative plastic-active enzymes.</title>
        <authorList>
            <person name="Diaz-Garcia L."/>
            <person name="Chuvochina M."/>
            <person name="Feuerriegel G."/>
            <person name="Bunk B."/>
            <person name="Sproer C."/>
            <person name="Streit W.R."/>
            <person name="Rodriguez L.M."/>
            <person name="Overmann J."/>
            <person name="Jimenez D.J."/>
        </authorList>
    </citation>
    <scope>NUCLEOTIDE SEQUENCE</scope>
    <source>
        <strain evidence="9">MAG 2441</strain>
    </source>
</reference>
<dbReference type="InterPro" id="IPR006741">
    <property type="entry name" value="AgrB"/>
</dbReference>
<evidence type="ECO:0000256" key="5">
    <source>
        <dbReference type="ARBA" id="ARBA00022801"/>
    </source>
</evidence>